<proteinExistence type="predicted"/>
<evidence type="ECO:0000313" key="2">
    <source>
        <dbReference type="Proteomes" id="UP000288086"/>
    </source>
</evidence>
<evidence type="ECO:0000313" key="1">
    <source>
        <dbReference type="EMBL" id="RWX49050.1"/>
    </source>
</evidence>
<dbReference type="EC" id="1.3.99.23" evidence="1"/>
<name>A0A444J7M9_9BACT</name>
<dbReference type="PANTHER" id="PTHR43734:SF1">
    <property type="entry name" value="PHYTOENE DESATURASE"/>
    <property type="match status" value="1"/>
</dbReference>
<accession>A0A444J7M9</accession>
<keyword evidence="2" id="KW-1185">Reference proteome</keyword>
<sequence>MTFDDYEDKKDYIAENMIKVVEEKLLPGLSGRIKMQEESTPLTNVRFTYNTGGAIYGYEQDLDNSGLSRLGNQIDQVPGLFLSGAWTNPGGGFELVLLSGKEAAKGAIKYINELKEENQGVI</sequence>
<keyword evidence="1" id="KW-0413">Isomerase</keyword>
<comment type="caution">
    <text evidence="1">The sequence shown here is derived from an EMBL/GenBank/DDBJ whole genome shotgun (WGS) entry which is preliminary data.</text>
</comment>
<dbReference type="EMBL" id="MTKP01000085">
    <property type="protein sequence ID" value="RWX49050.1"/>
    <property type="molecule type" value="Genomic_DNA"/>
</dbReference>
<dbReference type="Proteomes" id="UP000288086">
    <property type="component" value="Unassembled WGS sequence"/>
</dbReference>
<organism evidence="1 2">
    <name type="scientific">Candidatus Electrothrix communis</name>
    <dbReference type="NCBI Taxonomy" id="1859133"/>
    <lineage>
        <taxon>Bacteria</taxon>
        <taxon>Pseudomonadati</taxon>
        <taxon>Thermodesulfobacteriota</taxon>
        <taxon>Desulfobulbia</taxon>
        <taxon>Desulfobulbales</taxon>
        <taxon>Desulfobulbaceae</taxon>
        <taxon>Candidatus Electrothrix</taxon>
    </lineage>
</organism>
<protein>
    <submittedName>
        <fullName evidence="1">All-trans-retinol 13,14-reductase/prolycopene isomerase</fullName>
        <ecNumber evidence="1">1.3.99.23</ecNumber>
        <ecNumber evidence="1">5.2.1.13</ecNumber>
    </submittedName>
</protein>
<dbReference type="GO" id="GO:0051786">
    <property type="term" value="F:all-trans-retinol 13,14-reductase activity"/>
    <property type="evidence" value="ECO:0007669"/>
    <property type="project" value="UniProtKB-EC"/>
</dbReference>
<reference evidence="1 2" key="1">
    <citation type="submission" date="2017-01" db="EMBL/GenBank/DDBJ databases">
        <title>The cable genome- insights into the physiology and evolution of filamentous bacteria capable of sulfide oxidation via long distance electron transfer.</title>
        <authorList>
            <person name="Schreiber L."/>
            <person name="Bjerg J.T."/>
            <person name="Boggild A."/>
            <person name="Van De Vossenberg J."/>
            <person name="Meysman F."/>
            <person name="Nielsen L.P."/>
            <person name="Schramm A."/>
            <person name="Kjeldsen K.U."/>
        </authorList>
    </citation>
    <scope>NUCLEOTIDE SEQUENCE [LARGE SCALE GENOMIC DNA]</scope>
    <source>
        <strain evidence="1">A1</strain>
    </source>
</reference>
<dbReference type="GO" id="GO:0016853">
    <property type="term" value="F:isomerase activity"/>
    <property type="evidence" value="ECO:0007669"/>
    <property type="project" value="UniProtKB-KW"/>
</dbReference>
<dbReference type="PANTHER" id="PTHR43734">
    <property type="entry name" value="PHYTOENE DESATURASE"/>
    <property type="match status" value="1"/>
</dbReference>
<dbReference type="AlphaFoldDB" id="A0A444J7M9"/>
<gene>
    <name evidence="1" type="ORF">VT98_10854</name>
</gene>
<keyword evidence="1" id="KW-0560">Oxidoreductase</keyword>
<dbReference type="EC" id="5.2.1.13" evidence="1"/>